<dbReference type="PANTHER" id="PTHR46018:SF4">
    <property type="entry name" value="METALLO-HYDROLASE YHFI-RELATED"/>
    <property type="match status" value="1"/>
</dbReference>
<evidence type="ECO:0000313" key="2">
    <source>
        <dbReference type="EMBL" id="TXL62032.1"/>
    </source>
</evidence>
<sequence length="254" mass="27141">MKLTIIGCAGSFPGPDSAASCYLVEAPFEGRTFRLLLDLGNGALGPLQRFTDVRDVDAVAVSHLHADHCFDLACFYVVSRYHPGGRTHGRVPLYAPAGSDRFLARTYGPEPDPGILEHFSCHDWQDGDVVQIGPFTVTAVEVDHPVEAYAMRIECDGKVLAYSGDTGPCEQLDRMAAGADVYLCEASFVESSVNPPHLHLTGAQAGASATAAGVGRLLLTHIPAWTDRAEVEADAKSTWNGPLELVDTGAVYEV</sequence>
<dbReference type="SUPFAM" id="SSF56281">
    <property type="entry name" value="Metallo-hydrolase/oxidoreductase"/>
    <property type="match status" value="1"/>
</dbReference>
<dbReference type="Gene3D" id="3.60.15.10">
    <property type="entry name" value="Ribonuclease Z/Hydroxyacylglutathione hydrolase-like"/>
    <property type="match status" value="1"/>
</dbReference>
<keyword evidence="2" id="KW-0378">Hydrolase</keyword>
<name>A0A5C8NL89_9ACTN</name>
<dbReference type="EMBL" id="VDUX01000002">
    <property type="protein sequence ID" value="TXL62032.1"/>
    <property type="molecule type" value="Genomic_DNA"/>
</dbReference>
<evidence type="ECO:0000313" key="3">
    <source>
        <dbReference type="Proteomes" id="UP000321571"/>
    </source>
</evidence>
<dbReference type="GO" id="GO:0042781">
    <property type="term" value="F:3'-tRNA processing endoribonuclease activity"/>
    <property type="evidence" value="ECO:0007669"/>
    <property type="project" value="TreeGrafter"/>
</dbReference>
<accession>A0A5C8NL89</accession>
<dbReference type="SMART" id="SM00849">
    <property type="entry name" value="Lactamase_B"/>
    <property type="match status" value="1"/>
</dbReference>
<dbReference type="CDD" id="cd07716">
    <property type="entry name" value="RNaseZ_short-form-like_MBL-fold"/>
    <property type="match status" value="1"/>
</dbReference>
<protein>
    <submittedName>
        <fullName evidence="2">MBL fold metallo-hydrolase</fullName>
    </submittedName>
</protein>
<dbReference type="Pfam" id="PF12706">
    <property type="entry name" value="Lactamase_B_2"/>
    <property type="match status" value="1"/>
</dbReference>
<gene>
    <name evidence="2" type="ORF">FHP06_04790</name>
</gene>
<dbReference type="PANTHER" id="PTHR46018">
    <property type="entry name" value="ZINC PHOSPHODIESTERASE ELAC PROTEIN 1"/>
    <property type="match status" value="1"/>
</dbReference>
<proteinExistence type="predicted"/>
<keyword evidence="3" id="KW-1185">Reference proteome</keyword>
<comment type="caution">
    <text evidence="2">The sequence shown here is derived from an EMBL/GenBank/DDBJ whole genome shotgun (WGS) entry which is preliminary data.</text>
</comment>
<dbReference type="AlphaFoldDB" id="A0A5C8NL89"/>
<dbReference type="InterPro" id="IPR001279">
    <property type="entry name" value="Metallo-B-lactamas"/>
</dbReference>
<dbReference type="RefSeq" id="WP_147684316.1">
    <property type="nucleotide sequence ID" value="NZ_VDUX01000002.1"/>
</dbReference>
<organism evidence="2 3">
    <name type="scientific">Aeromicrobium terrae</name>
    <dbReference type="NCBI Taxonomy" id="2498846"/>
    <lineage>
        <taxon>Bacteria</taxon>
        <taxon>Bacillati</taxon>
        <taxon>Actinomycetota</taxon>
        <taxon>Actinomycetes</taxon>
        <taxon>Propionibacteriales</taxon>
        <taxon>Nocardioidaceae</taxon>
        <taxon>Aeromicrobium</taxon>
    </lineage>
</organism>
<dbReference type="Proteomes" id="UP000321571">
    <property type="component" value="Unassembled WGS sequence"/>
</dbReference>
<dbReference type="OrthoDB" id="9800940at2"/>
<feature type="domain" description="Metallo-beta-lactamase" evidence="1">
    <location>
        <begin position="18"/>
        <end position="197"/>
    </location>
</feature>
<reference evidence="2 3" key="1">
    <citation type="submission" date="2019-06" db="EMBL/GenBank/DDBJ databases">
        <title>Aeromicrobium sp. nov., isolated from a maize field.</title>
        <authorList>
            <person name="Lin S.-Y."/>
            <person name="Tsai C.-F."/>
            <person name="Young C.-C."/>
        </authorList>
    </citation>
    <scope>NUCLEOTIDE SEQUENCE [LARGE SCALE GENOMIC DNA]</scope>
    <source>
        <strain evidence="2 3">CC-CFT486</strain>
    </source>
</reference>
<evidence type="ECO:0000259" key="1">
    <source>
        <dbReference type="SMART" id="SM00849"/>
    </source>
</evidence>
<dbReference type="InterPro" id="IPR036866">
    <property type="entry name" value="RibonucZ/Hydroxyglut_hydro"/>
</dbReference>